<dbReference type="AlphaFoldDB" id="A0A4Q7EE03"/>
<sequence length="189" mass="18890">MPLAIVLLVVLLISDNKCESYLVYGFSLKSALGSGLTAGLSAGAGHVLRRMEVFAAADKAGNAINAVNGAGKALDGVYKLSSVGKAALGATSAVSTVVANKVVGNDTSFRWGNVAASALSAYAGGKLGLGNRDSLAGGMTSGNMVFDTAGGIANSALRYGSDKLFGNEASWNFSSIVADAFVNALGGVF</sequence>
<dbReference type="EMBL" id="PPUZ01000023">
    <property type="protein sequence ID" value="RZM81316.1"/>
    <property type="molecule type" value="Genomic_DNA"/>
</dbReference>
<name>A0A4Q7EE03_9GAMM</name>
<comment type="caution">
    <text evidence="1">The sequence shown here is derived from an EMBL/GenBank/DDBJ whole genome shotgun (WGS) entry which is preliminary data.</text>
</comment>
<accession>A0A4Q7EE03</accession>
<organism evidence="1 2">
    <name type="scientific">Pseudoalteromonas rubra</name>
    <dbReference type="NCBI Taxonomy" id="43658"/>
    <lineage>
        <taxon>Bacteria</taxon>
        <taxon>Pseudomonadati</taxon>
        <taxon>Pseudomonadota</taxon>
        <taxon>Gammaproteobacteria</taxon>
        <taxon>Alteromonadales</taxon>
        <taxon>Pseudoalteromonadaceae</taxon>
        <taxon>Pseudoalteromonas</taxon>
    </lineage>
</organism>
<gene>
    <name evidence="1" type="ORF">C3B51_09050</name>
</gene>
<protein>
    <recommendedName>
        <fullName evidence="3">DUF637 domain-containing protein</fullName>
    </recommendedName>
</protein>
<dbReference type="Proteomes" id="UP000292345">
    <property type="component" value="Unassembled WGS sequence"/>
</dbReference>
<reference evidence="1 2" key="1">
    <citation type="submission" date="2018-01" db="EMBL/GenBank/DDBJ databases">
        <title>Co-occurrence of chitin degradation, pigmentation and bioactivity in marine Pseudoalteromonas.</title>
        <authorList>
            <person name="Paulsen S."/>
            <person name="Gram L."/>
            <person name="Machado H."/>
        </authorList>
    </citation>
    <scope>NUCLEOTIDE SEQUENCE [LARGE SCALE GENOMIC DNA]</scope>
    <source>
        <strain evidence="1 2">S1946</strain>
    </source>
</reference>
<proteinExistence type="predicted"/>
<evidence type="ECO:0008006" key="3">
    <source>
        <dbReference type="Google" id="ProtNLM"/>
    </source>
</evidence>
<evidence type="ECO:0000313" key="1">
    <source>
        <dbReference type="EMBL" id="RZM81316.1"/>
    </source>
</evidence>
<evidence type="ECO:0000313" key="2">
    <source>
        <dbReference type="Proteomes" id="UP000292345"/>
    </source>
</evidence>